<accession>A0A532UZN2</accession>
<gene>
    <name evidence="8" type="ORF">CEE37_08810</name>
</gene>
<evidence type="ECO:0000313" key="9">
    <source>
        <dbReference type="Proteomes" id="UP000319619"/>
    </source>
</evidence>
<evidence type="ECO:0000256" key="6">
    <source>
        <dbReference type="RuleBase" id="RU003734"/>
    </source>
</evidence>
<dbReference type="GO" id="GO:0006412">
    <property type="term" value="P:translation"/>
    <property type="evidence" value="ECO:0007669"/>
    <property type="project" value="InterPro"/>
</dbReference>
<dbReference type="InterPro" id="IPR016082">
    <property type="entry name" value="Ribosomal_uL30_ferredoxin-like"/>
</dbReference>
<dbReference type="Gene3D" id="3.30.1390.20">
    <property type="entry name" value="Ribosomal protein L30, ferredoxin-like fold domain"/>
    <property type="match status" value="1"/>
</dbReference>
<dbReference type="InterPro" id="IPR018038">
    <property type="entry name" value="Ribosomal_uL30_CS"/>
</dbReference>
<dbReference type="InterPro" id="IPR005996">
    <property type="entry name" value="Ribosomal_uL30_bac-type"/>
</dbReference>
<evidence type="ECO:0000256" key="1">
    <source>
        <dbReference type="ARBA" id="ARBA00007594"/>
    </source>
</evidence>
<dbReference type="Pfam" id="PF00327">
    <property type="entry name" value="Ribosomal_L30"/>
    <property type="match status" value="1"/>
</dbReference>
<evidence type="ECO:0000313" key="8">
    <source>
        <dbReference type="EMBL" id="TKJ40410.1"/>
    </source>
</evidence>
<dbReference type="PROSITE" id="PS00634">
    <property type="entry name" value="RIBOSOMAL_L30"/>
    <property type="match status" value="1"/>
</dbReference>
<dbReference type="FunFam" id="3.30.1390.20:FF:000001">
    <property type="entry name" value="50S ribosomal protein L30"/>
    <property type="match status" value="1"/>
</dbReference>
<name>A0A532UZN2_UNCL8</name>
<evidence type="ECO:0000256" key="4">
    <source>
        <dbReference type="ARBA" id="ARBA00023274"/>
    </source>
</evidence>
<dbReference type="AlphaFoldDB" id="A0A532UZN2"/>
<dbReference type="SUPFAM" id="SSF55129">
    <property type="entry name" value="Ribosomal protein L30p/L7e"/>
    <property type="match status" value="1"/>
</dbReference>
<dbReference type="Proteomes" id="UP000319619">
    <property type="component" value="Unassembled WGS sequence"/>
</dbReference>
<dbReference type="PANTHER" id="PTHR15892:SF2">
    <property type="entry name" value="LARGE RIBOSOMAL SUBUNIT PROTEIN UL30M"/>
    <property type="match status" value="1"/>
</dbReference>
<comment type="similarity">
    <text evidence="1 6">Belongs to the universal ribosomal protein uL30 family.</text>
</comment>
<dbReference type="GO" id="GO:0003735">
    <property type="term" value="F:structural constituent of ribosome"/>
    <property type="evidence" value="ECO:0007669"/>
    <property type="project" value="InterPro"/>
</dbReference>
<dbReference type="GO" id="GO:0022625">
    <property type="term" value="C:cytosolic large ribosomal subunit"/>
    <property type="evidence" value="ECO:0007669"/>
    <property type="project" value="TreeGrafter"/>
</dbReference>
<comment type="caution">
    <text evidence="8">The sequence shown here is derived from an EMBL/GenBank/DDBJ whole genome shotgun (WGS) entry which is preliminary data.</text>
</comment>
<dbReference type="InterPro" id="IPR036919">
    <property type="entry name" value="Ribo_uL30_ferredoxin-like_sf"/>
</dbReference>
<evidence type="ECO:0000256" key="2">
    <source>
        <dbReference type="ARBA" id="ARBA00011838"/>
    </source>
</evidence>
<dbReference type="EMBL" id="NJBN01000005">
    <property type="protein sequence ID" value="TKJ40410.1"/>
    <property type="molecule type" value="Genomic_DNA"/>
</dbReference>
<dbReference type="PIRSF" id="PIRSF002211">
    <property type="entry name" value="Ribosomal_L30_bac-type"/>
    <property type="match status" value="1"/>
</dbReference>
<protein>
    <recommendedName>
        <fullName evidence="5">50S ribosomal protein L30</fullName>
    </recommendedName>
</protein>
<organism evidence="8 9">
    <name type="scientific">candidate division LCP-89 bacterium B3_LCP</name>
    <dbReference type="NCBI Taxonomy" id="2012998"/>
    <lineage>
        <taxon>Bacteria</taxon>
        <taxon>Pseudomonadati</taxon>
        <taxon>Bacteria division LCP-89</taxon>
    </lineage>
</organism>
<evidence type="ECO:0000256" key="3">
    <source>
        <dbReference type="ARBA" id="ARBA00022980"/>
    </source>
</evidence>
<reference evidence="8 9" key="1">
    <citation type="submission" date="2017-06" db="EMBL/GenBank/DDBJ databases">
        <title>Novel microbial phyla capable of carbon fixation and sulfur reduction in deep-sea sediments.</title>
        <authorList>
            <person name="Huang J."/>
            <person name="Baker B."/>
            <person name="Wang Y."/>
        </authorList>
    </citation>
    <scope>NUCLEOTIDE SEQUENCE [LARGE SCALE GENOMIC DNA]</scope>
    <source>
        <strain evidence="8">B3_LCP</strain>
    </source>
</reference>
<comment type="subunit">
    <text evidence="2">Part of the 50S ribosomal subunit.</text>
</comment>
<keyword evidence="3 6" id="KW-0689">Ribosomal protein</keyword>
<dbReference type="CDD" id="cd01658">
    <property type="entry name" value="Ribosomal_L30"/>
    <property type="match status" value="1"/>
</dbReference>
<evidence type="ECO:0000259" key="7">
    <source>
        <dbReference type="Pfam" id="PF00327"/>
    </source>
</evidence>
<feature type="domain" description="Large ribosomal subunit protein uL30-like ferredoxin-like fold" evidence="7">
    <location>
        <begin position="4"/>
        <end position="54"/>
    </location>
</feature>
<evidence type="ECO:0000256" key="5">
    <source>
        <dbReference type="ARBA" id="ARBA00035492"/>
    </source>
</evidence>
<dbReference type="NCBIfam" id="TIGR01308">
    <property type="entry name" value="rpmD_bact"/>
    <property type="match status" value="1"/>
</dbReference>
<keyword evidence="4 6" id="KW-0687">Ribonucleoprotein</keyword>
<sequence>MNKLKITYIRSIIGRPEKHRRIIQALGLRKLNQTVEHQDNPAIRGMVNKVKHLVRTEEILDG</sequence>
<dbReference type="HAMAP" id="MF_01371_B">
    <property type="entry name" value="Ribosomal_uL30_B"/>
    <property type="match status" value="1"/>
</dbReference>
<proteinExistence type="inferred from homology"/>
<dbReference type="PANTHER" id="PTHR15892">
    <property type="entry name" value="MITOCHONDRIAL RIBOSOMAL PROTEIN L30"/>
    <property type="match status" value="1"/>
</dbReference>